<dbReference type="Proteomes" id="UP000185839">
    <property type="component" value="Unassembled WGS sequence"/>
</dbReference>
<protein>
    <submittedName>
        <fullName evidence="1">Uncharacterized protein</fullName>
    </submittedName>
</protein>
<name>A0A1N7NCJ8_9FLAO</name>
<reference evidence="2" key="1">
    <citation type="submission" date="2017-01" db="EMBL/GenBank/DDBJ databases">
        <authorList>
            <person name="Varghese N."/>
            <person name="Submissions S."/>
        </authorList>
    </citation>
    <scope>NUCLEOTIDE SEQUENCE [LARGE SCALE GENOMIC DNA]</scope>
    <source>
        <strain evidence="2">DSM 23145</strain>
    </source>
</reference>
<sequence>MTNLFPKENEIVTLKNEYKILLKTLFSTINIIEEKNTDDNRWFVFSEKVARKFLNQAHSIDLLFSNGIFINEERLIDFSSLFSLLRNQFENYAVFYHLFVDRKCEMEEKILRFRLWELDAIKSRQNYKRDNEFKVDRDLQLEKEKLECIEIIKIIPLYKNLTERNQNYLINSACWKFTSESLQNKDSNKKKISINQIIMNTGIKENTFKDWYSYSSTHIHTSYWSVIQNNSLTDREKAVAEYLAVTQANLLTAFLINDLHKIYKVGNEGFAGLPQSVQNIVQEYQTQFKNT</sequence>
<proteinExistence type="predicted"/>
<organism evidence="1 2">
    <name type="scientific">Kaistella chaponensis</name>
    <dbReference type="NCBI Taxonomy" id="713588"/>
    <lineage>
        <taxon>Bacteria</taxon>
        <taxon>Pseudomonadati</taxon>
        <taxon>Bacteroidota</taxon>
        <taxon>Flavobacteriia</taxon>
        <taxon>Flavobacteriales</taxon>
        <taxon>Weeksellaceae</taxon>
        <taxon>Chryseobacterium group</taxon>
        <taxon>Kaistella</taxon>
    </lineage>
</organism>
<gene>
    <name evidence="1" type="ORF">SAMN05421789_11370</name>
</gene>
<accession>A0A1N7NCJ8</accession>
<keyword evidence="2" id="KW-1185">Reference proteome</keyword>
<dbReference type="OrthoDB" id="1097612at2"/>
<dbReference type="EMBL" id="FTOI01000013">
    <property type="protein sequence ID" value="SIS96123.1"/>
    <property type="molecule type" value="Genomic_DNA"/>
</dbReference>
<evidence type="ECO:0000313" key="2">
    <source>
        <dbReference type="Proteomes" id="UP000185839"/>
    </source>
</evidence>
<dbReference type="AlphaFoldDB" id="A0A1N7NCJ8"/>
<dbReference type="RefSeq" id="WP_076387988.1">
    <property type="nucleotide sequence ID" value="NZ_FTOI01000013.1"/>
</dbReference>
<evidence type="ECO:0000313" key="1">
    <source>
        <dbReference type="EMBL" id="SIS96123.1"/>
    </source>
</evidence>